<dbReference type="InterPro" id="IPR029063">
    <property type="entry name" value="SAM-dependent_MTases_sf"/>
</dbReference>
<evidence type="ECO:0000256" key="3">
    <source>
        <dbReference type="ARBA" id="ARBA00022679"/>
    </source>
</evidence>
<dbReference type="GO" id="GO:0003723">
    <property type="term" value="F:RNA binding"/>
    <property type="evidence" value="ECO:0007669"/>
    <property type="project" value="UniProtKB-UniRule"/>
</dbReference>
<keyword evidence="5 6" id="KW-0694">RNA-binding</keyword>
<dbReference type="PROSITE" id="PS51686">
    <property type="entry name" value="SAM_MT_RSMB_NOP"/>
    <property type="match status" value="1"/>
</dbReference>
<dbReference type="InterPro" id="IPR023267">
    <property type="entry name" value="RCMT"/>
</dbReference>
<sequence length="464" mass="52449">MTTTPKTTLPEEFSTYTREIMGEQRWTRFAEAMGEEPPVSVRLNPMKFRSDSMALPAEEDEPVEWCREGRYLKERPMFTLDPLLHAGAYYVQEAASMYITQVIRDHAPADRPLMVLDLCAAPGGKSTAMRSVLPEGSLLMTNEPMRPRANILMENIQKFGHPDVIVTNNYAIDYQRSRLQFDVILADVPCSGEGMFRKDEGAIREWSVANVKKCAALQREIITDIMPCLRDGGLLVYSTCTYNKQEDEENVDFICSEWQMEKLSERHFIPGETRSEGLYMAALRQTGSDASQQTTISMLDSSATKKDKKQKRRGKASAEQAVKGAKEMSGWIKGNEDFSITTLGQRFVAVRKQWRNVYDTAMEKLRVMHAGIELGEPKGKDIIPSECLALSTAFNPEAFATAELNRDTAIAYLRREPIQLPPDTPRGFVAVGYQGLNLGFVKNLGNRTNNLFPQEWRIRMQNDA</sequence>
<keyword evidence="3 6" id="KW-0808">Transferase</keyword>
<dbReference type="Gene3D" id="3.40.50.150">
    <property type="entry name" value="Vaccinia Virus protein VP39"/>
    <property type="match status" value="1"/>
</dbReference>
<dbReference type="SUPFAM" id="SSF53335">
    <property type="entry name" value="S-adenosyl-L-methionine-dependent methyltransferases"/>
    <property type="match status" value="1"/>
</dbReference>
<dbReference type="PANTHER" id="PTHR22807:SF30">
    <property type="entry name" value="28S RRNA (CYTOSINE(4447)-C(5))-METHYLTRANSFERASE-RELATED"/>
    <property type="match status" value="1"/>
</dbReference>
<dbReference type="Pfam" id="PF17125">
    <property type="entry name" value="Methyltr_RsmF_N"/>
    <property type="match status" value="1"/>
</dbReference>
<dbReference type="Pfam" id="PF01189">
    <property type="entry name" value="Methyltr_RsmB-F"/>
    <property type="match status" value="1"/>
</dbReference>
<comment type="caution">
    <text evidence="8">The sequence shown here is derived from an EMBL/GenBank/DDBJ whole genome shotgun (WGS) entry which is preliminary data.</text>
</comment>
<keyword evidence="9" id="KW-1185">Reference proteome</keyword>
<dbReference type="InterPro" id="IPR049560">
    <property type="entry name" value="MeTrfase_RsmB-F_NOP2_cat"/>
</dbReference>
<evidence type="ECO:0000259" key="7">
    <source>
        <dbReference type="PROSITE" id="PS51686"/>
    </source>
</evidence>
<dbReference type="RefSeq" id="WP_042519973.1">
    <property type="nucleotide sequence ID" value="NZ_JXQK01000080.1"/>
</dbReference>
<organism evidence="8 9">
    <name type="scientific">Prevotella pectinovora</name>
    <dbReference type="NCBI Taxonomy" id="1602169"/>
    <lineage>
        <taxon>Bacteria</taxon>
        <taxon>Pseudomonadati</taxon>
        <taxon>Bacteroidota</taxon>
        <taxon>Bacteroidia</taxon>
        <taxon>Bacteroidales</taxon>
        <taxon>Prevotellaceae</taxon>
        <taxon>Prevotella</taxon>
    </lineage>
</organism>
<comment type="similarity">
    <text evidence="6">Belongs to the class I-like SAM-binding methyltransferase superfamily. RsmB/NOP family.</text>
</comment>
<dbReference type="InterPro" id="IPR031341">
    <property type="entry name" value="Methyltr_RsmF_N"/>
</dbReference>
<evidence type="ECO:0000256" key="4">
    <source>
        <dbReference type="ARBA" id="ARBA00022691"/>
    </source>
</evidence>
<feature type="binding site" evidence="6">
    <location>
        <position position="187"/>
    </location>
    <ligand>
        <name>S-adenosyl-L-methionine</name>
        <dbReference type="ChEBI" id="CHEBI:59789"/>
    </ligand>
</feature>
<keyword evidence="4 6" id="KW-0949">S-adenosyl-L-methionine</keyword>
<keyword evidence="1" id="KW-0963">Cytoplasm</keyword>
<keyword evidence="2 6" id="KW-0489">Methyltransferase</keyword>
<dbReference type="Pfam" id="PF13636">
    <property type="entry name" value="Methyltranf_PUA"/>
    <property type="match status" value="1"/>
</dbReference>
<feature type="binding site" evidence="6">
    <location>
        <begin position="119"/>
        <end position="125"/>
    </location>
    <ligand>
        <name>S-adenosyl-L-methionine</name>
        <dbReference type="ChEBI" id="CHEBI:59789"/>
    </ligand>
</feature>
<dbReference type="STRING" id="1602171.ST44_11010"/>
<dbReference type="Gene3D" id="2.30.130.60">
    <property type="match status" value="1"/>
</dbReference>
<dbReference type="GO" id="GO:0008173">
    <property type="term" value="F:RNA methyltransferase activity"/>
    <property type="evidence" value="ECO:0007669"/>
    <property type="project" value="InterPro"/>
</dbReference>
<evidence type="ECO:0000256" key="1">
    <source>
        <dbReference type="ARBA" id="ARBA00022490"/>
    </source>
</evidence>
<protein>
    <recommendedName>
        <fullName evidence="7">SAM-dependent MTase RsmB/NOP-type domain-containing protein</fullName>
    </recommendedName>
</protein>
<dbReference type="InterPro" id="IPR001678">
    <property type="entry name" value="MeTrfase_RsmB-F_NOP2_dom"/>
</dbReference>
<accession>A0A0D0IXN9</accession>
<comment type="caution">
    <text evidence="6">Lacks conserved residue(s) required for the propagation of feature annotation.</text>
</comment>
<dbReference type="PANTHER" id="PTHR22807">
    <property type="entry name" value="NOP2 YEAST -RELATED NOL1/NOP2/FMU SUN DOMAIN-CONTAINING"/>
    <property type="match status" value="1"/>
</dbReference>
<dbReference type="EMBL" id="JXQK01000080">
    <property type="protein sequence ID" value="KIP60525.1"/>
    <property type="molecule type" value="Genomic_DNA"/>
</dbReference>
<evidence type="ECO:0000256" key="6">
    <source>
        <dbReference type="PROSITE-ProRule" id="PRU01023"/>
    </source>
</evidence>
<evidence type="ECO:0000256" key="5">
    <source>
        <dbReference type="ARBA" id="ARBA00022884"/>
    </source>
</evidence>
<evidence type="ECO:0000313" key="8">
    <source>
        <dbReference type="EMBL" id="KIP60525.1"/>
    </source>
</evidence>
<name>A0A0D0IXN9_9BACT</name>
<evidence type="ECO:0000313" key="9">
    <source>
        <dbReference type="Proteomes" id="UP000032046"/>
    </source>
</evidence>
<dbReference type="Gene3D" id="3.30.70.1170">
    <property type="entry name" value="Sun protein, domain 3"/>
    <property type="match status" value="1"/>
</dbReference>
<evidence type="ECO:0000256" key="2">
    <source>
        <dbReference type="ARBA" id="ARBA00022603"/>
    </source>
</evidence>
<proteinExistence type="inferred from homology"/>
<feature type="active site" description="Nucleophile" evidence="6">
    <location>
        <position position="240"/>
    </location>
</feature>
<dbReference type="InterPro" id="IPR027391">
    <property type="entry name" value="Nol1_Nop2_Fmu_2"/>
</dbReference>
<dbReference type="Proteomes" id="UP000032046">
    <property type="component" value="Unassembled WGS sequence"/>
</dbReference>
<gene>
    <name evidence="8" type="ORF">ST44_11010</name>
</gene>
<feature type="domain" description="SAM-dependent MTase RsmB/NOP-type" evidence="7">
    <location>
        <begin position="15"/>
        <end position="299"/>
    </location>
</feature>
<feature type="binding site" evidence="6">
    <location>
        <position position="143"/>
    </location>
    <ligand>
        <name>S-adenosyl-L-methionine</name>
        <dbReference type="ChEBI" id="CHEBI:59789"/>
    </ligand>
</feature>
<dbReference type="PRINTS" id="PR02008">
    <property type="entry name" value="RCMTFAMILY"/>
</dbReference>
<dbReference type="GO" id="GO:0001510">
    <property type="term" value="P:RNA methylation"/>
    <property type="evidence" value="ECO:0007669"/>
    <property type="project" value="InterPro"/>
</dbReference>
<dbReference type="AlphaFoldDB" id="A0A0D0IXN9"/>
<reference evidence="8 9" key="1">
    <citation type="submission" date="2015-01" db="EMBL/GenBank/DDBJ databases">
        <title>Comparative genomics of non-oral Prevotella species.</title>
        <authorList>
            <person name="Accetto T."/>
            <person name="Nograsek B."/>
            <person name="Avgustin G."/>
        </authorList>
    </citation>
    <scope>NUCLEOTIDE SEQUENCE [LARGE SCALE GENOMIC DNA]</scope>
    <source>
        <strain evidence="8 9">P5-119</strain>
    </source>
</reference>